<organism evidence="4 5">
    <name type="scientific">Hirschia baltica (strain ATCC 49814 / DSM 5838 / IFAM 1418)</name>
    <dbReference type="NCBI Taxonomy" id="582402"/>
    <lineage>
        <taxon>Bacteria</taxon>
        <taxon>Pseudomonadati</taxon>
        <taxon>Pseudomonadota</taxon>
        <taxon>Alphaproteobacteria</taxon>
        <taxon>Hyphomonadales</taxon>
        <taxon>Hyphomonadaceae</taxon>
        <taxon>Hirschia</taxon>
    </lineage>
</organism>
<feature type="domain" description="Prokaryotic-type class I peptide chain release factors" evidence="3">
    <location>
        <begin position="19"/>
        <end position="35"/>
    </location>
</feature>
<dbReference type="Proteomes" id="UP000002745">
    <property type="component" value="Chromosome"/>
</dbReference>
<dbReference type="eggNOG" id="COG1186">
    <property type="taxonomic scope" value="Bacteria"/>
</dbReference>
<evidence type="ECO:0000256" key="2">
    <source>
        <dbReference type="SAM" id="MobiDB-lite"/>
    </source>
</evidence>
<dbReference type="PANTHER" id="PTHR47814">
    <property type="entry name" value="PEPTIDYL-TRNA HYDROLASE ARFB"/>
    <property type="match status" value="1"/>
</dbReference>
<dbReference type="EMBL" id="CP001678">
    <property type="protein sequence ID" value="ACT59659.1"/>
    <property type="molecule type" value="Genomic_DNA"/>
</dbReference>
<evidence type="ECO:0000259" key="3">
    <source>
        <dbReference type="PROSITE" id="PS00745"/>
    </source>
</evidence>
<evidence type="ECO:0000256" key="1">
    <source>
        <dbReference type="ARBA" id="ARBA00010835"/>
    </source>
</evidence>
<dbReference type="NCBIfam" id="NF006718">
    <property type="entry name" value="PRK09256.1"/>
    <property type="match status" value="1"/>
</dbReference>
<dbReference type="InterPro" id="IPR000352">
    <property type="entry name" value="Pep_chain_release_fac_I"/>
</dbReference>
<sequence>MTNITFTDIEPFLEESFIRAGGPGGQNVNKVSTAVQLRFDFLNCDTIFETTKRRMRAKLSSKITKDGGIIIKAQQHRTQQLNREDARERLLSMLNEAAHRPKFRVASRPSLSAKRKRTDTKTKRGQVKKLRGRVNPTE</sequence>
<dbReference type="Gene3D" id="3.30.160.20">
    <property type="match status" value="1"/>
</dbReference>
<reference evidence="5" key="1">
    <citation type="journal article" date="2011" name="J. Bacteriol.">
        <title>Genome sequences of eight morphologically diverse alphaproteobacteria.</title>
        <authorList>
            <consortium name="US DOE Joint Genome Institute"/>
            <person name="Brown P.J."/>
            <person name="Kysela D.T."/>
            <person name="Buechlein A."/>
            <person name="Hemmerich C."/>
            <person name="Brun Y.V."/>
        </authorList>
    </citation>
    <scope>NUCLEOTIDE SEQUENCE [LARGE SCALE GENOMIC DNA]</scope>
    <source>
        <strain evidence="5">ATCC 49814 / DSM 5838 / IFAM 1418</strain>
    </source>
</reference>
<dbReference type="RefSeq" id="WP_015827809.1">
    <property type="nucleotide sequence ID" value="NC_012982.1"/>
</dbReference>
<dbReference type="AlphaFoldDB" id="C6XKU2"/>
<dbReference type="HOGENOM" id="CLU_089470_3_2_5"/>
<feature type="compositionally biased region" description="Basic residues" evidence="2">
    <location>
        <begin position="113"/>
        <end position="132"/>
    </location>
</feature>
<accession>C6XKU2</accession>
<feature type="region of interest" description="Disordered" evidence="2">
    <location>
        <begin position="100"/>
        <end position="138"/>
    </location>
</feature>
<proteinExistence type="inferred from homology"/>
<keyword evidence="5" id="KW-1185">Reference proteome</keyword>
<dbReference type="KEGG" id="hba:Hbal_1975"/>
<comment type="similarity">
    <text evidence="1">Belongs to the prokaryotic/mitochondrial release factor family.</text>
</comment>
<evidence type="ECO:0000313" key="4">
    <source>
        <dbReference type="EMBL" id="ACT59659.1"/>
    </source>
</evidence>
<dbReference type="GO" id="GO:0072344">
    <property type="term" value="P:rescue of stalled ribosome"/>
    <property type="evidence" value="ECO:0007669"/>
    <property type="project" value="TreeGrafter"/>
</dbReference>
<dbReference type="InterPro" id="IPR045853">
    <property type="entry name" value="Pep_chain_release_fac_I_sf"/>
</dbReference>
<dbReference type="OrthoDB" id="9815709at2"/>
<dbReference type="SUPFAM" id="SSF75620">
    <property type="entry name" value="Release factor"/>
    <property type="match status" value="1"/>
</dbReference>
<dbReference type="GO" id="GO:0043022">
    <property type="term" value="F:ribosome binding"/>
    <property type="evidence" value="ECO:0007669"/>
    <property type="project" value="TreeGrafter"/>
</dbReference>
<dbReference type="GO" id="GO:0004045">
    <property type="term" value="F:peptidyl-tRNA hydrolase activity"/>
    <property type="evidence" value="ECO:0007669"/>
    <property type="project" value="TreeGrafter"/>
</dbReference>
<name>C6XKU2_HIRBI</name>
<dbReference type="PROSITE" id="PS00745">
    <property type="entry name" value="RF_PROK_I"/>
    <property type="match status" value="1"/>
</dbReference>
<gene>
    <name evidence="4" type="ordered locus">Hbal_1975</name>
</gene>
<dbReference type="GO" id="GO:0003747">
    <property type="term" value="F:translation release factor activity"/>
    <property type="evidence" value="ECO:0007669"/>
    <property type="project" value="InterPro"/>
</dbReference>
<evidence type="ECO:0000313" key="5">
    <source>
        <dbReference type="Proteomes" id="UP000002745"/>
    </source>
</evidence>
<dbReference type="STRING" id="582402.Hbal_1975"/>
<protein>
    <submittedName>
        <fullName evidence="4">Class I peptide chain release factor</fullName>
    </submittedName>
</protein>
<dbReference type="PANTHER" id="PTHR47814:SF1">
    <property type="entry name" value="PEPTIDYL-TRNA HYDROLASE ARFB"/>
    <property type="match status" value="1"/>
</dbReference>
<dbReference type="Pfam" id="PF00472">
    <property type="entry name" value="RF-1"/>
    <property type="match status" value="1"/>
</dbReference>